<evidence type="ECO:0000256" key="3">
    <source>
        <dbReference type="ARBA" id="ARBA00022679"/>
    </source>
</evidence>
<dbReference type="PANTHER" id="PTHR30616">
    <property type="entry name" value="UNCHARACTERIZED PROTEIN YFIH"/>
    <property type="match status" value="1"/>
</dbReference>
<keyword evidence="4" id="KW-0479">Metal-binding</keyword>
<evidence type="ECO:0000256" key="9">
    <source>
        <dbReference type="ARBA" id="ARBA00049893"/>
    </source>
</evidence>
<comment type="similarity">
    <text evidence="2">Belongs to the purine nucleoside phosphorylase YfiH/LACC1 family.</text>
</comment>
<evidence type="ECO:0000256" key="1">
    <source>
        <dbReference type="ARBA" id="ARBA00000553"/>
    </source>
</evidence>
<sequence length="244" mass="25793">MNWTSPISSSRSSIRFGFSTRIGGVSEGAYGTAGNGLNLATHVGDDPSRVARNREIARELFGLPKVAYMDQVHGNDVAIITSANFNQTPTADALVTSEPGIALAVLVADCVPLIMHDRGTGVIAAVHVGRRGLVNGVVERTVSAMRALGAESINAIMGPAICGDCYEVPLAMQQEVGAIAPLSPSVTDLGTPGLDIRDGIAWQLEQLTIEAMIDPICTRRSDLHYSYRRDGVTGRTAGFIHLVP</sequence>
<comment type="catalytic activity">
    <reaction evidence="9">
        <text>S-methyl-5'-thioadenosine + phosphate = 5-(methylsulfanyl)-alpha-D-ribose 1-phosphate + adenine</text>
        <dbReference type="Rhea" id="RHEA:11852"/>
        <dbReference type="ChEBI" id="CHEBI:16708"/>
        <dbReference type="ChEBI" id="CHEBI:17509"/>
        <dbReference type="ChEBI" id="CHEBI:43474"/>
        <dbReference type="ChEBI" id="CHEBI:58533"/>
        <dbReference type="EC" id="2.4.2.28"/>
    </reaction>
    <physiologicalReaction direction="left-to-right" evidence="9">
        <dbReference type="Rhea" id="RHEA:11853"/>
    </physiologicalReaction>
</comment>
<dbReference type="InterPro" id="IPR003730">
    <property type="entry name" value="Cu_polyphenol_OxRdtase"/>
</dbReference>
<keyword evidence="6" id="KW-0862">Zinc</keyword>
<evidence type="ECO:0000256" key="5">
    <source>
        <dbReference type="ARBA" id="ARBA00022801"/>
    </source>
</evidence>
<dbReference type="InterPro" id="IPR038371">
    <property type="entry name" value="Cu_polyphenol_OxRdtase_sf"/>
</dbReference>
<evidence type="ECO:0000256" key="2">
    <source>
        <dbReference type="ARBA" id="ARBA00007353"/>
    </source>
</evidence>
<dbReference type="GO" id="GO:0005507">
    <property type="term" value="F:copper ion binding"/>
    <property type="evidence" value="ECO:0007669"/>
    <property type="project" value="TreeGrafter"/>
</dbReference>
<keyword evidence="5" id="KW-0378">Hydrolase</keyword>
<protein>
    <submittedName>
        <fullName evidence="10">Laccase domain protein YfiH</fullName>
    </submittedName>
</protein>
<name>A0A1J5PXA6_9ZZZZ</name>
<accession>A0A1J5PXA6</accession>
<dbReference type="GO" id="GO:0017061">
    <property type="term" value="F:S-methyl-5-thioadenosine phosphorylase activity"/>
    <property type="evidence" value="ECO:0007669"/>
    <property type="project" value="UniProtKB-EC"/>
</dbReference>
<reference evidence="10" key="1">
    <citation type="submission" date="2016-10" db="EMBL/GenBank/DDBJ databases">
        <title>Sequence of Gallionella enrichment culture.</title>
        <authorList>
            <person name="Poehlein A."/>
            <person name="Muehling M."/>
            <person name="Daniel R."/>
        </authorList>
    </citation>
    <scope>NUCLEOTIDE SEQUENCE</scope>
</reference>
<dbReference type="AlphaFoldDB" id="A0A1J5PXA6"/>
<organism evidence="10">
    <name type="scientific">mine drainage metagenome</name>
    <dbReference type="NCBI Taxonomy" id="410659"/>
    <lineage>
        <taxon>unclassified sequences</taxon>
        <taxon>metagenomes</taxon>
        <taxon>ecological metagenomes</taxon>
    </lineage>
</organism>
<dbReference type="Pfam" id="PF02578">
    <property type="entry name" value="Cu-oxidase_4"/>
    <property type="match status" value="1"/>
</dbReference>
<comment type="caution">
    <text evidence="10">The sequence shown here is derived from an EMBL/GenBank/DDBJ whole genome shotgun (WGS) entry which is preliminary data.</text>
</comment>
<evidence type="ECO:0000256" key="6">
    <source>
        <dbReference type="ARBA" id="ARBA00022833"/>
    </source>
</evidence>
<dbReference type="CDD" id="cd16833">
    <property type="entry name" value="YfiH"/>
    <property type="match status" value="1"/>
</dbReference>
<keyword evidence="3" id="KW-0808">Transferase</keyword>
<dbReference type="NCBIfam" id="TIGR00726">
    <property type="entry name" value="peptidoglycan editing factor PgeF"/>
    <property type="match status" value="1"/>
</dbReference>
<dbReference type="InterPro" id="IPR011324">
    <property type="entry name" value="Cytotoxic_necrot_fac-like_cat"/>
</dbReference>
<comment type="catalytic activity">
    <reaction evidence="8">
        <text>adenosine + phosphate = alpha-D-ribose 1-phosphate + adenine</text>
        <dbReference type="Rhea" id="RHEA:27642"/>
        <dbReference type="ChEBI" id="CHEBI:16335"/>
        <dbReference type="ChEBI" id="CHEBI:16708"/>
        <dbReference type="ChEBI" id="CHEBI:43474"/>
        <dbReference type="ChEBI" id="CHEBI:57720"/>
        <dbReference type="EC" id="2.4.2.1"/>
    </reaction>
    <physiologicalReaction direction="left-to-right" evidence="8">
        <dbReference type="Rhea" id="RHEA:27643"/>
    </physiologicalReaction>
</comment>
<comment type="catalytic activity">
    <reaction evidence="7">
        <text>adenosine + H2O + H(+) = inosine + NH4(+)</text>
        <dbReference type="Rhea" id="RHEA:24408"/>
        <dbReference type="ChEBI" id="CHEBI:15377"/>
        <dbReference type="ChEBI" id="CHEBI:15378"/>
        <dbReference type="ChEBI" id="CHEBI:16335"/>
        <dbReference type="ChEBI" id="CHEBI:17596"/>
        <dbReference type="ChEBI" id="CHEBI:28938"/>
        <dbReference type="EC" id="3.5.4.4"/>
    </reaction>
    <physiologicalReaction direction="left-to-right" evidence="7">
        <dbReference type="Rhea" id="RHEA:24409"/>
    </physiologicalReaction>
</comment>
<evidence type="ECO:0000256" key="8">
    <source>
        <dbReference type="ARBA" id="ARBA00048968"/>
    </source>
</evidence>
<dbReference type="PANTHER" id="PTHR30616:SF2">
    <property type="entry name" value="PURINE NUCLEOSIDE PHOSPHORYLASE LACC1"/>
    <property type="match status" value="1"/>
</dbReference>
<dbReference type="GO" id="GO:0016787">
    <property type="term" value="F:hydrolase activity"/>
    <property type="evidence" value="ECO:0007669"/>
    <property type="project" value="UniProtKB-KW"/>
</dbReference>
<evidence type="ECO:0000256" key="7">
    <source>
        <dbReference type="ARBA" id="ARBA00047989"/>
    </source>
</evidence>
<dbReference type="EMBL" id="MLJW01001963">
    <property type="protein sequence ID" value="OIQ76118.1"/>
    <property type="molecule type" value="Genomic_DNA"/>
</dbReference>
<evidence type="ECO:0000256" key="4">
    <source>
        <dbReference type="ARBA" id="ARBA00022723"/>
    </source>
</evidence>
<dbReference type="SUPFAM" id="SSF64438">
    <property type="entry name" value="CNF1/YfiH-like putative cysteine hydrolases"/>
    <property type="match status" value="1"/>
</dbReference>
<comment type="catalytic activity">
    <reaction evidence="1">
        <text>inosine + phosphate = alpha-D-ribose 1-phosphate + hypoxanthine</text>
        <dbReference type="Rhea" id="RHEA:27646"/>
        <dbReference type="ChEBI" id="CHEBI:17368"/>
        <dbReference type="ChEBI" id="CHEBI:17596"/>
        <dbReference type="ChEBI" id="CHEBI:43474"/>
        <dbReference type="ChEBI" id="CHEBI:57720"/>
        <dbReference type="EC" id="2.4.2.1"/>
    </reaction>
    <physiologicalReaction direction="left-to-right" evidence="1">
        <dbReference type="Rhea" id="RHEA:27647"/>
    </physiologicalReaction>
</comment>
<evidence type="ECO:0000313" key="10">
    <source>
        <dbReference type="EMBL" id="OIQ76118.1"/>
    </source>
</evidence>
<gene>
    <name evidence="10" type="primary">yfiH_11</name>
    <name evidence="10" type="ORF">GALL_422100</name>
</gene>
<proteinExistence type="inferred from homology"/>
<dbReference type="Gene3D" id="3.60.140.10">
    <property type="entry name" value="CNF1/YfiH-like putative cysteine hydrolases"/>
    <property type="match status" value="1"/>
</dbReference>